<dbReference type="EMBL" id="JADNRY010000097">
    <property type="protein sequence ID" value="KAF9065842.1"/>
    <property type="molecule type" value="Genomic_DNA"/>
</dbReference>
<protein>
    <submittedName>
        <fullName evidence="3">Ankyrin repeat-containing domain protein</fullName>
    </submittedName>
</protein>
<gene>
    <name evidence="3" type="ORF">BDP27DRAFT_1228463</name>
</gene>
<reference evidence="3" key="1">
    <citation type="submission" date="2020-11" db="EMBL/GenBank/DDBJ databases">
        <authorList>
            <consortium name="DOE Joint Genome Institute"/>
            <person name="Ahrendt S."/>
            <person name="Riley R."/>
            <person name="Andreopoulos W."/>
            <person name="Labutti K."/>
            <person name="Pangilinan J."/>
            <person name="Ruiz-Duenas F.J."/>
            <person name="Barrasa J.M."/>
            <person name="Sanchez-Garcia M."/>
            <person name="Camarero S."/>
            <person name="Miyauchi S."/>
            <person name="Serrano A."/>
            <person name="Linde D."/>
            <person name="Babiker R."/>
            <person name="Drula E."/>
            <person name="Ayuso-Fernandez I."/>
            <person name="Pacheco R."/>
            <person name="Padilla G."/>
            <person name="Ferreira P."/>
            <person name="Barriuso J."/>
            <person name="Kellner H."/>
            <person name="Castanera R."/>
            <person name="Alfaro M."/>
            <person name="Ramirez L."/>
            <person name="Pisabarro A.G."/>
            <person name="Kuo A."/>
            <person name="Tritt A."/>
            <person name="Lipzen A."/>
            <person name="He G."/>
            <person name="Yan M."/>
            <person name="Ng V."/>
            <person name="Cullen D."/>
            <person name="Martin F."/>
            <person name="Rosso M.-N."/>
            <person name="Henrissat B."/>
            <person name="Hibbett D."/>
            <person name="Martinez A.T."/>
            <person name="Grigoriev I.V."/>
        </authorList>
    </citation>
    <scope>NUCLEOTIDE SEQUENCE</scope>
    <source>
        <strain evidence="3">AH 40177</strain>
    </source>
</reference>
<keyword evidence="1" id="KW-0040">ANK repeat</keyword>
<evidence type="ECO:0000259" key="2">
    <source>
        <dbReference type="Pfam" id="PF22939"/>
    </source>
</evidence>
<feature type="domain" description="GPI inositol-deacylase winged helix" evidence="2">
    <location>
        <begin position="153"/>
        <end position="231"/>
    </location>
</feature>
<dbReference type="SMART" id="SM00248">
    <property type="entry name" value="ANK"/>
    <property type="match status" value="4"/>
</dbReference>
<dbReference type="InterPro" id="IPR036770">
    <property type="entry name" value="Ankyrin_rpt-contain_sf"/>
</dbReference>
<organism evidence="3 4">
    <name type="scientific">Rhodocollybia butyracea</name>
    <dbReference type="NCBI Taxonomy" id="206335"/>
    <lineage>
        <taxon>Eukaryota</taxon>
        <taxon>Fungi</taxon>
        <taxon>Dikarya</taxon>
        <taxon>Basidiomycota</taxon>
        <taxon>Agaricomycotina</taxon>
        <taxon>Agaricomycetes</taxon>
        <taxon>Agaricomycetidae</taxon>
        <taxon>Agaricales</taxon>
        <taxon>Marasmiineae</taxon>
        <taxon>Omphalotaceae</taxon>
        <taxon>Rhodocollybia</taxon>
    </lineage>
</organism>
<evidence type="ECO:0000256" key="1">
    <source>
        <dbReference type="PROSITE-ProRule" id="PRU00023"/>
    </source>
</evidence>
<feature type="non-terminal residue" evidence="3">
    <location>
        <position position="1"/>
    </location>
</feature>
<dbReference type="PANTHER" id="PTHR10039:SF16">
    <property type="entry name" value="GPI INOSITOL-DEACYLASE"/>
    <property type="match status" value="1"/>
</dbReference>
<proteinExistence type="predicted"/>
<dbReference type="PROSITE" id="PS50297">
    <property type="entry name" value="ANK_REP_REGION"/>
    <property type="match status" value="1"/>
</dbReference>
<evidence type="ECO:0000313" key="3">
    <source>
        <dbReference type="EMBL" id="KAF9065842.1"/>
    </source>
</evidence>
<dbReference type="PANTHER" id="PTHR10039">
    <property type="entry name" value="AMELOGENIN"/>
    <property type="match status" value="1"/>
</dbReference>
<dbReference type="AlphaFoldDB" id="A0A9P5PMF4"/>
<dbReference type="Pfam" id="PF13637">
    <property type="entry name" value="Ank_4"/>
    <property type="match status" value="1"/>
</dbReference>
<dbReference type="InterPro" id="IPR002110">
    <property type="entry name" value="Ankyrin_rpt"/>
</dbReference>
<dbReference type="PROSITE" id="PS50088">
    <property type="entry name" value="ANK_REPEAT"/>
    <property type="match status" value="1"/>
</dbReference>
<comment type="caution">
    <text evidence="3">The sequence shown here is derived from an EMBL/GenBank/DDBJ whole genome shotgun (WGS) entry which is preliminary data.</text>
</comment>
<name>A0A9P5PMF4_9AGAR</name>
<accession>A0A9P5PMF4</accession>
<sequence length="499" mass="56021">MFTLAAVVQDLSPVFLVLDAMDECSEANDVFEHLAHFKNSFCIAVTSRYLAEPSYDVSWYIHLNEAESDFHQDVLKYLQNKLKHRKLKQELFTEIVDYLTEGSQGQFRWVDCQVTALQRCKTPKAIKEALKELPKTLEDTYIVAIERIRESRHVDDAGQLLKWLMYAFEPLSITQVTEILAVDLNVQTFDPDARSWEIESGIYDILDSTLIAVNVDNVVQLAHNSVKEFFTWSEGQKHLTGLIEINEQLAHSTICQICLIYLLQFDSEERYAFEKDYPLASYAGKYWPSHMRGLGEEVFKYKPTMDLAVALMQDASQLSYINWIRIYGPERDWGAKCIPDLNPGQIHSQLYYMAWEGLALMIEYLIVEQMADVNAEGGHYGNALQAAAAQGNKDAVQLLLEHKADVNAQSGLYGNALQAAAAEGDKNIVQLLLDHKAYINAQGGEFGNALQAAAAWGNMGAVQVLLGHRADVNVQGGWYGNALQAAVAEGNKDIVQLLL</sequence>
<dbReference type="InterPro" id="IPR054471">
    <property type="entry name" value="GPIID_WHD"/>
</dbReference>
<dbReference type="Proteomes" id="UP000772434">
    <property type="component" value="Unassembled WGS sequence"/>
</dbReference>
<dbReference type="SUPFAM" id="SSF48403">
    <property type="entry name" value="Ankyrin repeat"/>
    <property type="match status" value="1"/>
</dbReference>
<dbReference type="Pfam" id="PF22939">
    <property type="entry name" value="WHD_GPIID"/>
    <property type="match status" value="1"/>
</dbReference>
<feature type="repeat" description="ANK" evidence="1">
    <location>
        <begin position="379"/>
        <end position="411"/>
    </location>
</feature>
<dbReference type="Pfam" id="PF12796">
    <property type="entry name" value="Ank_2"/>
    <property type="match status" value="1"/>
</dbReference>
<evidence type="ECO:0000313" key="4">
    <source>
        <dbReference type="Proteomes" id="UP000772434"/>
    </source>
</evidence>
<dbReference type="OrthoDB" id="7464126at2759"/>
<keyword evidence="4" id="KW-1185">Reference proteome</keyword>
<dbReference type="Gene3D" id="1.25.40.20">
    <property type="entry name" value="Ankyrin repeat-containing domain"/>
    <property type="match status" value="1"/>
</dbReference>